<sequence>MLSKADRVRVIMEVTDGLEDQNLPWDRVNVILKTFGIEQFDPSAYDASLAETVSAATDEQLAEIGEFLGVATPQASAPAATTTTVRTSSPLFAFASHLAAQRRLVGQVGDQLAAFGVTLFVAHDSIADDAAWQHEIEKGLDTADVGIVFLHQGFSESKWCDQEVGWLLGRHIPVLPLNFGVTPYGPLGALQARPERSDDPAEIAERILVRITNQPAVQAGLSASLVSAMHLSPSYRQTDNIWKYLRQVSCDSNQCAELLAAVKNNDQVYGANSPHDDGRPYTRVIVEYIRAQTESSLIATDLDAYESFLDEKDREKKALRARLASPVPPGFASQPPKP</sequence>
<gene>
    <name evidence="2" type="ORF">CSW57_03505</name>
</gene>
<dbReference type="EMBL" id="PEBD01000004">
    <property type="protein sequence ID" value="PHV68315.1"/>
    <property type="molecule type" value="Genomic_DNA"/>
</dbReference>
<dbReference type="RefSeq" id="WP_099381456.1">
    <property type="nucleotide sequence ID" value="NZ_PEBD01000004.1"/>
</dbReference>
<dbReference type="SUPFAM" id="SSF52200">
    <property type="entry name" value="Toll/Interleukin receptor TIR domain"/>
    <property type="match status" value="1"/>
</dbReference>
<dbReference type="Proteomes" id="UP000225108">
    <property type="component" value="Unassembled WGS sequence"/>
</dbReference>
<accession>A0A2G3PR93</accession>
<dbReference type="InterPro" id="IPR000157">
    <property type="entry name" value="TIR_dom"/>
</dbReference>
<dbReference type="Gene3D" id="3.40.50.10140">
    <property type="entry name" value="Toll/interleukin-1 receptor homology (TIR) domain"/>
    <property type="match status" value="1"/>
</dbReference>
<proteinExistence type="predicted"/>
<dbReference type="GO" id="GO:0007165">
    <property type="term" value="P:signal transduction"/>
    <property type="evidence" value="ECO:0007669"/>
    <property type="project" value="InterPro"/>
</dbReference>
<protein>
    <recommendedName>
        <fullName evidence="1">TIR domain-containing protein</fullName>
    </recommendedName>
</protein>
<evidence type="ECO:0000259" key="1">
    <source>
        <dbReference type="Pfam" id="PF13676"/>
    </source>
</evidence>
<feature type="domain" description="TIR" evidence="1">
    <location>
        <begin position="94"/>
        <end position="193"/>
    </location>
</feature>
<organism evidence="2 3">
    <name type="scientific">Williamsia marianensis</name>
    <dbReference type="NCBI Taxonomy" id="85044"/>
    <lineage>
        <taxon>Bacteria</taxon>
        <taxon>Bacillati</taxon>
        <taxon>Actinomycetota</taxon>
        <taxon>Actinomycetes</taxon>
        <taxon>Mycobacteriales</taxon>
        <taxon>Nocardiaceae</taxon>
        <taxon>Williamsia</taxon>
    </lineage>
</organism>
<dbReference type="AlphaFoldDB" id="A0A2G3PR93"/>
<name>A0A2G3PR93_WILMA</name>
<comment type="caution">
    <text evidence="2">The sequence shown here is derived from an EMBL/GenBank/DDBJ whole genome shotgun (WGS) entry which is preliminary data.</text>
</comment>
<dbReference type="Pfam" id="PF13676">
    <property type="entry name" value="TIR_2"/>
    <property type="match status" value="1"/>
</dbReference>
<evidence type="ECO:0000313" key="2">
    <source>
        <dbReference type="EMBL" id="PHV68315.1"/>
    </source>
</evidence>
<reference evidence="2 3" key="1">
    <citation type="submission" date="2017-10" db="EMBL/GenBank/DDBJ databases">
        <title>The draft genome sequence of Williamsia sp. BULT 1.1 isolated from the semi-arid grassland soils from South Africa.</title>
        <authorList>
            <person name="Kabwe M.H."/>
            <person name="Govender N."/>
            <person name="Mutseka Lunga P."/>
            <person name="Vikram S."/>
            <person name="Makhalanyane T.P."/>
        </authorList>
    </citation>
    <scope>NUCLEOTIDE SEQUENCE [LARGE SCALE GENOMIC DNA]</scope>
    <source>
        <strain evidence="2 3">BULT 1.1</strain>
    </source>
</reference>
<dbReference type="InterPro" id="IPR035897">
    <property type="entry name" value="Toll_tir_struct_dom_sf"/>
</dbReference>
<evidence type="ECO:0000313" key="3">
    <source>
        <dbReference type="Proteomes" id="UP000225108"/>
    </source>
</evidence>